<organism evidence="2 3">
    <name type="scientific">Penicillium angulare</name>
    <dbReference type="NCBI Taxonomy" id="116970"/>
    <lineage>
        <taxon>Eukaryota</taxon>
        <taxon>Fungi</taxon>
        <taxon>Dikarya</taxon>
        <taxon>Ascomycota</taxon>
        <taxon>Pezizomycotina</taxon>
        <taxon>Eurotiomycetes</taxon>
        <taxon>Eurotiomycetidae</taxon>
        <taxon>Eurotiales</taxon>
        <taxon>Aspergillaceae</taxon>
        <taxon>Penicillium</taxon>
    </lineage>
</organism>
<accession>A0A9W9K6A2</accession>
<feature type="region of interest" description="Disordered" evidence="1">
    <location>
        <begin position="439"/>
        <end position="463"/>
    </location>
</feature>
<feature type="compositionally biased region" description="Polar residues" evidence="1">
    <location>
        <begin position="370"/>
        <end position="390"/>
    </location>
</feature>
<keyword evidence="3" id="KW-1185">Reference proteome</keyword>
<dbReference type="Proteomes" id="UP001149165">
    <property type="component" value="Unassembled WGS sequence"/>
</dbReference>
<evidence type="ECO:0000256" key="1">
    <source>
        <dbReference type="SAM" id="MobiDB-lite"/>
    </source>
</evidence>
<feature type="compositionally biased region" description="Polar residues" evidence="1">
    <location>
        <begin position="448"/>
        <end position="463"/>
    </location>
</feature>
<feature type="compositionally biased region" description="Polar residues" evidence="1">
    <location>
        <begin position="179"/>
        <end position="190"/>
    </location>
</feature>
<name>A0A9W9K6A2_9EURO</name>
<sequence>MASVENQFVFDASTQPEEWVDFDQSLDLEPSYSDDYSASVNSISPDMTMPYDTDIFTNDLPDLTQPGFPEMNYDLSQQGFFADQSPSFESLHDPTPVFDDAMFAAYPTYDNTYDFRQMVEAQAASDPRVASIKEKRREAAIALHLQRLCDATALDLDMSSDSNTSFSSPCWSDYMRESISPQPATSSPEQASAALPSGTGGLEMVLDLNMNAAANLPKKQKPRSQAQKENYIKARKYGACEKHKKQHKRCNCLEKAAALAGANEVPMDITYKDRVKQPMAKLPQVPSPRALNVPGPHILETQLGARPSASVAKRIVTTSVNDSSARSTIARPDVQLFTKSATKLTRSSAGHDQQTSTSFVLSPNPDYNKRTNNSPGRAPSLNVSTGSTLETNRKNVGLPTYRGCSLGKSSANRPTDAFTRQVATMQTMAKKSIYMPSNAERRDPCTHCASSGQSPATRQSGSSAILRPGVTYTAQSPVYGDVVVKQTNPSGTNAQNRGLEVYHSRTLLLSSTAKSRSLVLTSHDHISPTGDARAEVKSWPQRVLEAIDQSAPQGLQRLRQMMRSIANSLDISLHDRYRYPASSDKSNVAHPTSRDRQLRRGEGFLSAMSTLAQVFSVLLGSFVSMATFWQLSSSRPSWPRCSDRLLSPSLSGFLGGSTLMSASKRLSIFPQGKLMSCMVR</sequence>
<proteinExistence type="predicted"/>
<comment type="caution">
    <text evidence="2">The sequence shown here is derived from an EMBL/GenBank/DDBJ whole genome shotgun (WGS) entry which is preliminary data.</text>
</comment>
<feature type="region of interest" description="Disordered" evidence="1">
    <location>
        <begin position="344"/>
        <end position="396"/>
    </location>
</feature>
<gene>
    <name evidence="2" type="ORF">N7456_010226</name>
</gene>
<reference evidence="2" key="1">
    <citation type="submission" date="2022-11" db="EMBL/GenBank/DDBJ databases">
        <authorList>
            <person name="Petersen C."/>
        </authorList>
    </citation>
    <scope>NUCLEOTIDE SEQUENCE</scope>
    <source>
        <strain evidence="2">IBT 30069</strain>
    </source>
</reference>
<feature type="region of interest" description="Disordered" evidence="1">
    <location>
        <begin position="177"/>
        <end position="198"/>
    </location>
</feature>
<reference evidence="2" key="2">
    <citation type="journal article" date="2023" name="IMA Fungus">
        <title>Comparative genomic study of the Penicillium genus elucidates a diverse pangenome and 15 lateral gene transfer events.</title>
        <authorList>
            <person name="Petersen C."/>
            <person name="Sorensen T."/>
            <person name="Nielsen M.R."/>
            <person name="Sondergaard T.E."/>
            <person name="Sorensen J.L."/>
            <person name="Fitzpatrick D.A."/>
            <person name="Frisvad J.C."/>
            <person name="Nielsen K.L."/>
        </authorList>
    </citation>
    <scope>NUCLEOTIDE SEQUENCE</scope>
    <source>
        <strain evidence="2">IBT 30069</strain>
    </source>
</reference>
<dbReference type="OrthoDB" id="4346289at2759"/>
<dbReference type="AlphaFoldDB" id="A0A9W9K6A2"/>
<evidence type="ECO:0000313" key="2">
    <source>
        <dbReference type="EMBL" id="KAJ5094365.1"/>
    </source>
</evidence>
<feature type="compositionally biased region" description="Polar residues" evidence="1">
    <location>
        <begin position="344"/>
        <end position="361"/>
    </location>
</feature>
<evidence type="ECO:0000313" key="3">
    <source>
        <dbReference type="Proteomes" id="UP001149165"/>
    </source>
</evidence>
<protein>
    <submittedName>
        <fullName evidence="2">Uncharacterized protein</fullName>
    </submittedName>
</protein>
<dbReference type="EMBL" id="JAPQKH010000006">
    <property type="protein sequence ID" value="KAJ5094365.1"/>
    <property type="molecule type" value="Genomic_DNA"/>
</dbReference>